<dbReference type="OrthoDB" id="8253490at2"/>
<comment type="caution">
    <text evidence="1">The sequence shown here is derived from an EMBL/GenBank/DDBJ whole genome shotgun (WGS) entry which is preliminary data.</text>
</comment>
<dbReference type="AlphaFoldDB" id="A0A844TRY5"/>
<evidence type="ECO:0000313" key="2">
    <source>
        <dbReference type="Proteomes" id="UP000449969"/>
    </source>
</evidence>
<organism evidence="1 2">
    <name type="scientific">Bradyrhizobium cajani</name>
    <dbReference type="NCBI Taxonomy" id="1928661"/>
    <lineage>
        <taxon>Bacteria</taxon>
        <taxon>Pseudomonadati</taxon>
        <taxon>Pseudomonadota</taxon>
        <taxon>Alphaproteobacteria</taxon>
        <taxon>Hyphomicrobiales</taxon>
        <taxon>Nitrobacteraceae</taxon>
        <taxon>Bradyrhizobium</taxon>
    </lineage>
</organism>
<reference evidence="1 2" key="1">
    <citation type="submission" date="2019-12" db="EMBL/GenBank/DDBJ databases">
        <title>Draft genome sequences Bradyrhizobium cajani AMBPC1010, Bradyrhizobium pachyrhizi AMBPC1040 and Bradyrhizobium yuanmingense ALSPC3051, three plant growth promoting strains isolated from nodules of Cajanus cajan L. in Dominican Republic.</title>
        <authorList>
            <person name="Flores-Felix J.D."/>
            <person name="Araujo J."/>
            <person name="Diaz-Alcantara C."/>
            <person name="Gonzalez-Andres F."/>
            <person name="Velazquez E."/>
        </authorList>
    </citation>
    <scope>NUCLEOTIDE SEQUENCE [LARGE SCALE GENOMIC DNA]</scope>
    <source>
        <strain evidence="1 2">1010</strain>
    </source>
</reference>
<sequence length="75" mass="8231">MLRFAFFGRLHPRRHCEEPLRRTNPGCLRGKILDCFAALAMTLVVGFAEAHGFLAASLIPTSDISGTRRSTGRSA</sequence>
<name>A0A844TRY5_9BRAD</name>
<proteinExistence type="predicted"/>
<dbReference type="Proteomes" id="UP000449969">
    <property type="component" value="Unassembled WGS sequence"/>
</dbReference>
<accession>A0A844TRY5</accession>
<dbReference type="EMBL" id="WQNE01000033">
    <property type="protein sequence ID" value="MVT77340.1"/>
    <property type="molecule type" value="Genomic_DNA"/>
</dbReference>
<evidence type="ECO:0000313" key="1">
    <source>
        <dbReference type="EMBL" id="MVT77340.1"/>
    </source>
</evidence>
<keyword evidence="2" id="KW-1185">Reference proteome</keyword>
<protein>
    <submittedName>
        <fullName evidence="1">Uncharacterized protein</fullName>
    </submittedName>
</protein>
<gene>
    <name evidence="1" type="ORF">GPL20_30545</name>
</gene>